<dbReference type="OrthoDB" id="7006446at2"/>
<sequence length="188" mass="21430">MIINHHYCALRITELAAGTDVHRDPQTTSAQGTSPTPCTASTPAKSRMDDVKSLARRNNRMQREEIMMAQDFLRKWYDVTHQPQLDEEGRSMIYALERAPAGPQFDRKFLEVFSRHHYMALTPSMTCVVASDIRHEELQGYCRGMVQAQLADIEEMRHMLAATFNIADYQPIRGVRGLHTGSEREGAH</sequence>
<dbReference type="AlphaFoldDB" id="A0A2G8T7W8"/>
<comment type="caution">
    <text evidence="3">The sequence shown here is derived from an EMBL/GenBank/DDBJ whole genome shotgun (WGS) entry which is preliminary data.</text>
</comment>
<dbReference type="EMBL" id="PDOC01000039">
    <property type="protein sequence ID" value="PIL42063.1"/>
    <property type="molecule type" value="Genomic_DNA"/>
</dbReference>
<dbReference type="Pfam" id="PF03713">
    <property type="entry name" value="DUF305"/>
    <property type="match status" value="1"/>
</dbReference>
<dbReference type="InterPro" id="IPR005183">
    <property type="entry name" value="DUF305_CopM-like"/>
</dbReference>
<feature type="region of interest" description="Disordered" evidence="1">
    <location>
        <begin position="21"/>
        <end position="45"/>
    </location>
</feature>
<evidence type="ECO:0000259" key="2">
    <source>
        <dbReference type="Pfam" id="PF03713"/>
    </source>
</evidence>
<organism evidence="3 4">
    <name type="scientific">Massilia eurypsychrophila</name>
    <dbReference type="NCBI Taxonomy" id="1485217"/>
    <lineage>
        <taxon>Bacteria</taxon>
        <taxon>Pseudomonadati</taxon>
        <taxon>Pseudomonadota</taxon>
        <taxon>Betaproteobacteria</taxon>
        <taxon>Burkholderiales</taxon>
        <taxon>Oxalobacteraceae</taxon>
        <taxon>Telluria group</taxon>
        <taxon>Massilia</taxon>
    </lineage>
</organism>
<gene>
    <name evidence="3" type="ORF">CR105_26280</name>
</gene>
<accession>A0A2G8T7W8</accession>
<name>A0A2G8T7W8_9BURK</name>
<keyword evidence="4" id="KW-1185">Reference proteome</keyword>
<evidence type="ECO:0000313" key="3">
    <source>
        <dbReference type="EMBL" id="PIL42063.1"/>
    </source>
</evidence>
<reference evidence="3 4" key="1">
    <citation type="submission" date="2017-10" db="EMBL/GenBank/DDBJ databases">
        <title>Massilia psychrophilum sp. nov., a novel purple-pigmented bacterium isolated from Tianshan glacier, Xinjiang Municipality, China.</title>
        <authorList>
            <person name="Wang H."/>
        </authorList>
    </citation>
    <scope>NUCLEOTIDE SEQUENCE [LARGE SCALE GENOMIC DNA]</scope>
    <source>
        <strain evidence="3 4">JCM 30074</strain>
    </source>
</reference>
<evidence type="ECO:0000256" key="1">
    <source>
        <dbReference type="SAM" id="MobiDB-lite"/>
    </source>
</evidence>
<dbReference type="RefSeq" id="WP_099793801.1">
    <property type="nucleotide sequence ID" value="NZ_JBHLYV010000026.1"/>
</dbReference>
<proteinExistence type="predicted"/>
<dbReference type="Gene3D" id="1.20.1260.10">
    <property type="match status" value="1"/>
</dbReference>
<feature type="domain" description="DUF305" evidence="2">
    <location>
        <begin position="43"/>
        <end position="160"/>
    </location>
</feature>
<protein>
    <submittedName>
        <fullName evidence="3">DUF305 domain-containing protein</fullName>
    </submittedName>
</protein>
<feature type="compositionally biased region" description="Low complexity" evidence="1">
    <location>
        <begin position="33"/>
        <end position="44"/>
    </location>
</feature>
<dbReference type="Proteomes" id="UP000230390">
    <property type="component" value="Unassembled WGS sequence"/>
</dbReference>
<dbReference type="InterPro" id="IPR012347">
    <property type="entry name" value="Ferritin-like"/>
</dbReference>
<evidence type="ECO:0000313" key="4">
    <source>
        <dbReference type="Proteomes" id="UP000230390"/>
    </source>
</evidence>